<accession>C4J823</accession>
<dbReference type="EMBL" id="BT086970">
    <property type="protein sequence ID" value="ACR37323.1"/>
    <property type="molecule type" value="mRNA"/>
</dbReference>
<name>C4J823_MAIZE</name>
<sequence length="21" mass="2387">MFTPRAASAMMTKGIRMARKM</sequence>
<protein>
    <submittedName>
        <fullName evidence="1">Uncharacterized protein</fullName>
    </submittedName>
</protein>
<reference evidence="1" key="1">
    <citation type="journal article" date="2009" name="PLoS Genet.">
        <title>Sequencing, mapping, and analysis of 27,455 maize full-length cDNAs.</title>
        <authorList>
            <person name="Soderlund C."/>
            <person name="Descour A."/>
            <person name="Kudrna D."/>
            <person name="Bomhoff M."/>
            <person name="Boyd L."/>
            <person name="Currie J."/>
            <person name="Angelova A."/>
            <person name="Collura K."/>
            <person name="Wissotski M."/>
            <person name="Ashley E."/>
            <person name="Morrow D."/>
            <person name="Fernandes J."/>
            <person name="Walbot V."/>
            <person name="Yu Y."/>
        </authorList>
    </citation>
    <scope>NUCLEOTIDE SEQUENCE</scope>
    <source>
        <strain evidence="1">B73</strain>
    </source>
</reference>
<dbReference type="AlphaFoldDB" id="C4J823"/>
<organism evidence="1">
    <name type="scientific">Zea mays</name>
    <name type="common">Maize</name>
    <dbReference type="NCBI Taxonomy" id="4577"/>
    <lineage>
        <taxon>Eukaryota</taxon>
        <taxon>Viridiplantae</taxon>
        <taxon>Streptophyta</taxon>
        <taxon>Embryophyta</taxon>
        <taxon>Tracheophyta</taxon>
        <taxon>Spermatophyta</taxon>
        <taxon>Magnoliopsida</taxon>
        <taxon>Liliopsida</taxon>
        <taxon>Poales</taxon>
        <taxon>Poaceae</taxon>
        <taxon>PACMAD clade</taxon>
        <taxon>Panicoideae</taxon>
        <taxon>Andropogonodae</taxon>
        <taxon>Andropogoneae</taxon>
        <taxon>Tripsacinae</taxon>
        <taxon>Zea</taxon>
    </lineage>
</organism>
<evidence type="ECO:0000313" key="1">
    <source>
        <dbReference type="EMBL" id="ACR37323.1"/>
    </source>
</evidence>
<proteinExistence type="evidence at transcript level"/>